<organism evidence="2 3">
    <name type="scientific">Ceratobasidium theobromae</name>
    <dbReference type="NCBI Taxonomy" id="1582974"/>
    <lineage>
        <taxon>Eukaryota</taxon>
        <taxon>Fungi</taxon>
        <taxon>Dikarya</taxon>
        <taxon>Basidiomycota</taxon>
        <taxon>Agaricomycotina</taxon>
        <taxon>Agaricomycetes</taxon>
        <taxon>Cantharellales</taxon>
        <taxon>Ceratobasidiaceae</taxon>
        <taxon>Ceratobasidium</taxon>
    </lineage>
</organism>
<evidence type="ECO:0000256" key="1">
    <source>
        <dbReference type="ARBA" id="ARBA00022801"/>
    </source>
</evidence>
<dbReference type="InterPro" id="IPR051058">
    <property type="entry name" value="GDSL_Est/Lipase"/>
</dbReference>
<dbReference type="CDD" id="cd01846">
    <property type="entry name" value="fatty_acyltransferase_like"/>
    <property type="match status" value="1"/>
</dbReference>
<dbReference type="Pfam" id="PF00657">
    <property type="entry name" value="Lipase_GDSL"/>
    <property type="match status" value="1"/>
</dbReference>
<dbReference type="OrthoDB" id="1600564at2759"/>
<dbReference type="Proteomes" id="UP000383932">
    <property type="component" value="Unassembled WGS sequence"/>
</dbReference>
<evidence type="ECO:0000313" key="2">
    <source>
        <dbReference type="EMBL" id="KAB5591055.1"/>
    </source>
</evidence>
<keyword evidence="1" id="KW-0378">Hydrolase</keyword>
<sequence length="305" mass="33975">MLGMKLTLEMRPSHAHLMAFALASVTSALKWSQTKTVLAFGDSYTFVQGTTGHPGYSFFGDRFNLTITKEQMRNDEIVSNVTSSDGANWIEMITGCYSGLPTKCPRTLWNFAFAGADIDPAILTLHHNYTVDMTEQVGQWVQAWQDKLIKAPSESSLAAFFIGINDTGDVRGWKNITDWTAFWNTEMDSYFEAVERVYRTGLRSFLFLNVPPTDRAPAFTNNNATANQSTQIATFNSLLARRIQAFKATKKDTSVVLFDTNAFLGNVLDNATKFGFTNTTGFCQCSDPSYFWYSGLTSSNLSANE</sequence>
<keyword evidence="3" id="KW-1185">Reference proteome</keyword>
<reference evidence="2 3" key="1">
    <citation type="journal article" date="2019" name="Fungal Biol. Biotechnol.">
        <title>Draft genome sequence of fastidious pathogen Ceratobasidium theobromae, which causes vascular-streak dieback in Theobroma cacao.</title>
        <authorList>
            <person name="Ali S.S."/>
            <person name="Asman A."/>
            <person name="Shao J."/>
            <person name="Firmansyah A.P."/>
            <person name="Susilo A.W."/>
            <person name="Rosmana A."/>
            <person name="McMahon P."/>
            <person name="Junaid M."/>
            <person name="Guest D."/>
            <person name="Kheng T.Y."/>
            <person name="Meinhardt L.W."/>
            <person name="Bailey B.A."/>
        </authorList>
    </citation>
    <scope>NUCLEOTIDE SEQUENCE [LARGE SCALE GENOMIC DNA]</scope>
    <source>
        <strain evidence="2 3">CT2</strain>
    </source>
</reference>
<dbReference type="InterPro" id="IPR001087">
    <property type="entry name" value="GDSL"/>
</dbReference>
<comment type="caution">
    <text evidence="2">The sequence shown here is derived from an EMBL/GenBank/DDBJ whole genome shotgun (WGS) entry which is preliminary data.</text>
</comment>
<name>A0A5N5QH26_9AGAM</name>
<dbReference type="SUPFAM" id="SSF52266">
    <property type="entry name" value="SGNH hydrolase"/>
    <property type="match status" value="1"/>
</dbReference>
<dbReference type="Gene3D" id="3.40.50.1110">
    <property type="entry name" value="SGNH hydrolase"/>
    <property type="match status" value="1"/>
</dbReference>
<protein>
    <submittedName>
        <fullName evidence="2">ABC transporter G family</fullName>
    </submittedName>
</protein>
<dbReference type="AlphaFoldDB" id="A0A5N5QH26"/>
<evidence type="ECO:0000313" key="3">
    <source>
        <dbReference type="Proteomes" id="UP000383932"/>
    </source>
</evidence>
<dbReference type="InterPro" id="IPR036514">
    <property type="entry name" value="SGNH_hydro_sf"/>
</dbReference>
<dbReference type="PANTHER" id="PTHR45648:SF85">
    <property type="entry name" value="A, PUTATIVE (AFU_ORTHOLOGUE AFUA_2G10760)-RELATED"/>
    <property type="match status" value="1"/>
</dbReference>
<dbReference type="GO" id="GO:0016788">
    <property type="term" value="F:hydrolase activity, acting on ester bonds"/>
    <property type="evidence" value="ECO:0007669"/>
    <property type="project" value="InterPro"/>
</dbReference>
<accession>A0A5N5QH26</accession>
<proteinExistence type="predicted"/>
<dbReference type="PANTHER" id="PTHR45648">
    <property type="entry name" value="GDSL LIPASE/ACYLHYDROLASE FAMILY PROTEIN (AFU_ORTHOLOGUE AFUA_4G14700)"/>
    <property type="match status" value="1"/>
</dbReference>
<gene>
    <name evidence="2" type="ORF">CTheo_5495</name>
</gene>
<dbReference type="EMBL" id="SSOP01000126">
    <property type="protein sequence ID" value="KAB5591055.1"/>
    <property type="molecule type" value="Genomic_DNA"/>
</dbReference>